<dbReference type="PROSITE" id="PS51186">
    <property type="entry name" value="GNAT"/>
    <property type="match status" value="1"/>
</dbReference>
<evidence type="ECO:0000259" key="1">
    <source>
        <dbReference type="PROSITE" id="PS51186"/>
    </source>
</evidence>
<evidence type="ECO:0000313" key="2">
    <source>
        <dbReference type="EMBL" id="CAB4715977.1"/>
    </source>
</evidence>
<dbReference type="InterPro" id="IPR000182">
    <property type="entry name" value="GNAT_dom"/>
</dbReference>
<sequence length="259" mass="28574">MVGLTSTAAARSAAEEAALKAGVQIVELDGSDMSSLGSIIESVWGIEQVPQQTLVQGMAHAGNVILAAFKGEEAVGFSIGYLGWDDGLHMHSHMTATTKNSRSIGVGFALKMYQRAICLENNVNEIRWTYDPLIARNANFNLRKLGATVKSFLPDFYKIMTDNVNAGDRTDRFEVSWDLNSERTLLALRGKSKILVGTVAEVTIQSDFESLRSANFDQALQERERVRNLFHSYFAEGYSVDWNPDGKYAFSPVDAQISH</sequence>
<dbReference type="InterPro" id="IPR038764">
    <property type="entry name" value="GNAT_N_AcTrfase_prd"/>
</dbReference>
<accession>A0A6J7G7M9</accession>
<evidence type="ECO:0000313" key="4">
    <source>
        <dbReference type="EMBL" id="CAB4902468.1"/>
    </source>
</evidence>
<reference evidence="4" key="1">
    <citation type="submission" date="2020-05" db="EMBL/GenBank/DDBJ databases">
        <authorList>
            <person name="Chiriac C."/>
            <person name="Salcher M."/>
            <person name="Ghai R."/>
            <person name="Kavagutti S V."/>
        </authorList>
    </citation>
    <scope>NUCLEOTIDE SEQUENCE</scope>
</reference>
<protein>
    <submittedName>
        <fullName evidence="4">Unannotated protein</fullName>
    </submittedName>
</protein>
<dbReference type="InterPro" id="IPR016181">
    <property type="entry name" value="Acyl_CoA_acyltransferase"/>
</dbReference>
<dbReference type="PANTHER" id="PTHR41700:SF1">
    <property type="entry name" value="N-ACETYLTRANSFERASE DOMAIN-CONTAINING PROTEIN"/>
    <property type="match status" value="1"/>
</dbReference>
<dbReference type="PANTHER" id="PTHR41700">
    <property type="entry name" value="GCN5-RELATED N-ACETYLTRANSFERASE"/>
    <property type="match status" value="1"/>
</dbReference>
<organism evidence="4">
    <name type="scientific">freshwater metagenome</name>
    <dbReference type="NCBI Taxonomy" id="449393"/>
    <lineage>
        <taxon>unclassified sequences</taxon>
        <taxon>metagenomes</taxon>
        <taxon>ecological metagenomes</taxon>
    </lineage>
</organism>
<name>A0A6J7G7M9_9ZZZZ</name>
<gene>
    <name evidence="2" type="ORF">UFOPK2593_01409</name>
    <name evidence="3" type="ORF">UFOPK2894_00832</name>
    <name evidence="4" type="ORF">UFOPK3492_01009</name>
    <name evidence="5" type="ORF">UFOPK4234_01156</name>
    <name evidence="6" type="ORF">UFOPK4295_01244</name>
</gene>
<evidence type="ECO:0000313" key="5">
    <source>
        <dbReference type="EMBL" id="CAB5040675.1"/>
    </source>
</evidence>
<dbReference type="EMBL" id="CAEZZQ010000044">
    <property type="protein sequence ID" value="CAB4775373.1"/>
    <property type="molecule type" value="Genomic_DNA"/>
</dbReference>
<dbReference type="EMBL" id="CAFBMD010000084">
    <property type="protein sequence ID" value="CAB4902468.1"/>
    <property type="molecule type" value="Genomic_DNA"/>
</dbReference>
<dbReference type="EMBL" id="CAFBQF010000073">
    <property type="protein sequence ID" value="CAB5054386.1"/>
    <property type="molecule type" value="Genomic_DNA"/>
</dbReference>
<dbReference type="SUPFAM" id="SSF55729">
    <property type="entry name" value="Acyl-CoA N-acyltransferases (Nat)"/>
    <property type="match status" value="1"/>
</dbReference>
<dbReference type="AlphaFoldDB" id="A0A6J7G7M9"/>
<evidence type="ECO:0000313" key="6">
    <source>
        <dbReference type="EMBL" id="CAB5054386.1"/>
    </source>
</evidence>
<feature type="domain" description="N-acetyltransferase" evidence="1">
    <location>
        <begin position="23"/>
        <end position="165"/>
    </location>
</feature>
<dbReference type="GO" id="GO:0016747">
    <property type="term" value="F:acyltransferase activity, transferring groups other than amino-acyl groups"/>
    <property type="evidence" value="ECO:0007669"/>
    <property type="project" value="InterPro"/>
</dbReference>
<proteinExistence type="predicted"/>
<evidence type="ECO:0000313" key="3">
    <source>
        <dbReference type="EMBL" id="CAB4775373.1"/>
    </source>
</evidence>
<dbReference type="Gene3D" id="3.40.630.30">
    <property type="match status" value="1"/>
</dbReference>
<dbReference type="EMBL" id="CAEZXW010000131">
    <property type="protein sequence ID" value="CAB4715977.1"/>
    <property type="molecule type" value="Genomic_DNA"/>
</dbReference>
<dbReference type="EMBL" id="CAFBQA010000069">
    <property type="protein sequence ID" value="CAB5040675.1"/>
    <property type="molecule type" value="Genomic_DNA"/>
</dbReference>